<keyword evidence="4" id="KW-0862">Zinc</keyword>
<dbReference type="PANTHER" id="PTHR42978">
    <property type="entry name" value="QUORUM-QUENCHING LACTONASE YTNP-RELATED-RELATED"/>
    <property type="match status" value="1"/>
</dbReference>
<reference evidence="6 7" key="1">
    <citation type="submission" date="2023-07" db="EMBL/GenBank/DDBJ databases">
        <title>Genomic Encyclopedia of Type Strains, Phase IV (KMG-IV): sequencing the most valuable type-strain genomes for metagenomic binning, comparative biology and taxonomic classification.</title>
        <authorList>
            <person name="Goeker M."/>
        </authorList>
    </citation>
    <scope>NUCLEOTIDE SEQUENCE [LARGE SCALE GENOMIC DNA]</scope>
    <source>
        <strain evidence="6 7">DSM 19619</strain>
    </source>
</reference>
<evidence type="ECO:0000256" key="3">
    <source>
        <dbReference type="ARBA" id="ARBA00022801"/>
    </source>
</evidence>
<comment type="similarity">
    <text evidence="1">Belongs to the metallo-beta-lactamase superfamily.</text>
</comment>
<sequence length="270" mass="29195">MKTLDSGAGYVRYALGDLAVVALRDGYVDMPSSRLRQAGDRPFGSDMPAQVDLVDGRLRLSVNAFLVVDRGEHILIDTGAADAWLPTMGSLLGALDEAGVARGSIGTVAFTHTHEDHVNGLVAADGSDAFPNLRRLLVPQEEIPMFDAYERLARFRQRRLPFGDGFKVSDGITAVQAHGHEVGHTAFEVSSGRETLLIWGDVIHVPSIQFDRPELTWEFDADQDQARSTRQALLRRAAQPDVFVAGAHLDFPGVGTVTASGEAFGYTPLA</sequence>
<dbReference type="Pfam" id="PF00753">
    <property type="entry name" value="Lactamase_B"/>
    <property type="match status" value="1"/>
</dbReference>
<protein>
    <submittedName>
        <fullName evidence="6">Glyoxylase-like metal-dependent hydrolase (Beta-lactamase superfamily II)</fullName>
    </submittedName>
</protein>
<dbReference type="CDD" id="cd07720">
    <property type="entry name" value="OPHC2-like_MBL-fold"/>
    <property type="match status" value="1"/>
</dbReference>
<evidence type="ECO:0000256" key="4">
    <source>
        <dbReference type="ARBA" id="ARBA00022833"/>
    </source>
</evidence>
<dbReference type="RefSeq" id="WP_307269690.1">
    <property type="nucleotide sequence ID" value="NZ_JAUSVX010000002.1"/>
</dbReference>
<keyword evidence="7" id="KW-1185">Reference proteome</keyword>
<dbReference type="Proteomes" id="UP001242480">
    <property type="component" value="Unassembled WGS sequence"/>
</dbReference>
<proteinExistence type="inferred from homology"/>
<keyword evidence="2" id="KW-0479">Metal-binding</keyword>
<dbReference type="SMART" id="SM00849">
    <property type="entry name" value="Lactamase_B"/>
    <property type="match status" value="1"/>
</dbReference>
<dbReference type="EMBL" id="JAUSVX010000002">
    <property type="protein sequence ID" value="MDQ0468462.1"/>
    <property type="molecule type" value="Genomic_DNA"/>
</dbReference>
<evidence type="ECO:0000256" key="1">
    <source>
        <dbReference type="ARBA" id="ARBA00007749"/>
    </source>
</evidence>
<feature type="domain" description="Metallo-beta-lactamase" evidence="5">
    <location>
        <begin position="61"/>
        <end position="248"/>
    </location>
</feature>
<dbReference type="InterPro" id="IPR051013">
    <property type="entry name" value="MBL_superfamily_lactonases"/>
</dbReference>
<organism evidence="6 7">
    <name type="scientific">Labrys wisconsinensis</name>
    <dbReference type="NCBI Taxonomy" id="425677"/>
    <lineage>
        <taxon>Bacteria</taxon>
        <taxon>Pseudomonadati</taxon>
        <taxon>Pseudomonadota</taxon>
        <taxon>Alphaproteobacteria</taxon>
        <taxon>Hyphomicrobiales</taxon>
        <taxon>Xanthobacteraceae</taxon>
        <taxon>Labrys</taxon>
    </lineage>
</organism>
<evidence type="ECO:0000259" key="5">
    <source>
        <dbReference type="SMART" id="SM00849"/>
    </source>
</evidence>
<dbReference type="InterPro" id="IPR001279">
    <property type="entry name" value="Metallo-B-lactamas"/>
</dbReference>
<evidence type="ECO:0000313" key="6">
    <source>
        <dbReference type="EMBL" id="MDQ0468462.1"/>
    </source>
</evidence>
<evidence type="ECO:0000256" key="2">
    <source>
        <dbReference type="ARBA" id="ARBA00022723"/>
    </source>
</evidence>
<dbReference type="PANTHER" id="PTHR42978:SF6">
    <property type="entry name" value="QUORUM-QUENCHING LACTONASE YTNP-RELATED"/>
    <property type="match status" value="1"/>
</dbReference>
<comment type="caution">
    <text evidence="6">The sequence shown here is derived from an EMBL/GenBank/DDBJ whole genome shotgun (WGS) entry which is preliminary data.</text>
</comment>
<dbReference type="SUPFAM" id="SSF56281">
    <property type="entry name" value="Metallo-hydrolase/oxidoreductase"/>
    <property type="match status" value="1"/>
</dbReference>
<evidence type="ECO:0000313" key="7">
    <source>
        <dbReference type="Proteomes" id="UP001242480"/>
    </source>
</evidence>
<gene>
    <name evidence="6" type="ORF">QO011_001462</name>
</gene>
<dbReference type="InterPro" id="IPR036866">
    <property type="entry name" value="RibonucZ/Hydroxyglut_hydro"/>
</dbReference>
<name>A0ABU0J2H9_9HYPH</name>
<keyword evidence="3" id="KW-0378">Hydrolase</keyword>
<accession>A0ABU0J2H9</accession>
<dbReference type="Gene3D" id="3.60.15.10">
    <property type="entry name" value="Ribonuclease Z/Hydroxyacylglutathione hydrolase-like"/>
    <property type="match status" value="1"/>
</dbReference>